<reference evidence="2 3" key="1">
    <citation type="submission" date="2016-08" db="EMBL/GenBank/DDBJ databases">
        <title>Draft genome sequence of Candidatus Piscirickettsia litoralis, from seawater.</title>
        <authorList>
            <person name="Wan X."/>
            <person name="Lee A.J."/>
            <person name="Hou S."/>
            <person name="Donachie S.P."/>
        </authorList>
    </citation>
    <scope>NUCLEOTIDE SEQUENCE [LARGE SCALE GENOMIC DNA]</scope>
    <source>
        <strain evidence="2 3">Y2</strain>
    </source>
</reference>
<proteinExistence type="predicted"/>
<evidence type="ECO:0000313" key="3">
    <source>
        <dbReference type="Proteomes" id="UP000094329"/>
    </source>
</evidence>
<dbReference type="RefSeq" id="WP_069312477.1">
    <property type="nucleotide sequence ID" value="NZ_MDTU01000001.1"/>
</dbReference>
<accession>A0ABX3A5H0</accession>
<feature type="compositionally biased region" description="Basic and acidic residues" evidence="1">
    <location>
        <begin position="540"/>
        <end position="549"/>
    </location>
</feature>
<feature type="region of interest" description="Disordered" evidence="1">
    <location>
        <begin position="558"/>
        <end position="577"/>
    </location>
</feature>
<protein>
    <recommendedName>
        <fullName evidence="4">DUF2235 domain-containing protein</fullName>
    </recommendedName>
</protein>
<sequence>MYLDIYFDGTGVNLNSSSEQKFGKSVVGYVFTKSPAEEVFIDPENNGKLRIRGDSDDASRNPYEPQHVKIYFPGPSAKTCTYQGQQYLRPGEEYNPTKISSLLLSQDTTTNRSGRYGDGWEHNLQHAVIVALNFILVRLQQNPDEPIIVRLRASYSRGGITAIAFSQLLSELLEEMGFPDDKVFIEEVNAIDPVAGEGYGKLQETAKRSKIKNDLHLVNATRIGNRTRKFNWYGATEEKRKAFEAQAPEAFATDRAILIPDNVECVRHFKYGCHKSTGHPLRLGVPHQAGIEIFEEISALDFDVPDGKETTWKHMADESYLRKRQRVFSQEASTESPAKSENYTNSILYDVFQYFMHGCEDKVTFEQALKEAGYYFNPTLVWAYKNSNFFRITGLAISDLTSELIAQAVHCKSRLDLVLFAIRYNQDPSSQHYAVATNAQVEHQALEAIIAAPRAEQETFLAQHTSPFTSLEKDQQVALGAVHNAMARLRANSAKEKMPHLTSAEEQIKKAADKKSCVAAVAKAEAAAKQRTARFSSARSKQDSQDYRTTDFEKAKEHFYPTPSDQPCRHPDYNQASPIFDQLSDETHRPPPNSVRLLAHVELLAC</sequence>
<evidence type="ECO:0000256" key="1">
    <source>
        <dbReference type="SAM" id="MobiDB-lite"/>
    </source>
</evidence>
<keyword evidence="3" id="KW-1185">Reference proteome</keyword>
<gene>
    <name evidence="2" type="ORF">BGC07_06795</name>
</gene>
<feature type="region of interest" description="Disordered" evidence="1">
    <location>
        <begin position="529"/>
        <end position="549"/>
    </location>
</feature>
<dbReference type="Proteomes" id="UP000094329">
    <property type="component" value="Unassembled WGS sequence"/>
</dbReference>
<comment type="caution">
    <text evidence="2">The sequence shown here is derived from an EMBL/GenBank/DDBJ whole genome shotgun (WGS) entry which is preliminary data.</text>
</comment>
<name>A0ABX3A5H0_9GAMM</name>
<evidence type="ECO:0000313" key="2">
    <source>
        <dbReference type="EMBL" id="ODN42680.1"/>
    </source>
</evidence>
<evidence type="ECO:0008006" key="4">
    <source>
        <dbReference type="Google" id="ProtNLM"/>
    </source>
</evidence>
<organism evidence="2 3">
    <name type="scientific">Piscirickettsia litoralis</name>
    <dbReference type="NCBI Taxonomy" id="1891921"/>
    <lineage>
        <taxon>Bacteria</taxon>
        <taxon>Pseudomonadati</taxon>
        <taxon>Pseudomonadota</taxon>
        <taxon>Gammaproteobacteria</taxon>
        <taxon>Thiotrichales</taxon>
        <taxon>Piscirickettsiaceae</taxon>
        <taxon>Piscirickettsia</taxon>
    </lineage>
</organism>
<dbReference type="EMBL" id="MDTU01000001">
    <property type="protein sequence ID" value="ODN42680.1"/>
    <property type="molecule type" value="Genomic_DNA"/>
</dbReference>